<dbReference type="Pfam" id="PF17048">
    <property type="entry name" value="Ceramidse_alk_C"/>
    <property type="match status" value="1"/>
</dbReference>
<evidence type="ECO:0000259" key="7">
    <source>
        <dbReference type="Pfam" id="PF17048"/>
    </source>
</evidence>
<feature type="binding site" evidence="4">
    <location>
        <position position="495"/>
    </location>
    <ligand>
        <name>Zn(2+)</name>
        <dbReference type="ChEBI" id="CHEBI:29105"/>
    </ligand>
</feature>
<gene>
    <name evidence="8" type="ORF">GCM10010497_11880</name>
</gene>
<comment type="similarity">
    <text evidence="1 5">Belongs to the neutral ceramidase family.</text>
</comment>
<evidence type="ECO:0000256" key="4">
    <source>
        <dbReference type="PIRSR" id="PIRSR606823-2"/>
    </source>
</evidence>
<proteinExistence type="inferred from homology"/>
<dbReference type="GO" id="GO:0042759">
    <property type="term" value="P:long-chain fatty acid biosynthetic process"/>
    <property type="evidence" value="ECO:0007669"/>
    <property type="project" value="TreeGrafter"/>
</dbReference>
<dbReference type="Proteomes" id="UP000642014">
    <property type="component" value="Unassembled WGS sequence"/>
</dbReference>
<dbReference type="PROSITE" id="PS51318">
    <property type="entry name" value="TAT"/>
    <property type="match status" value="1"/>
</dbReference>
<feature type="binding site" evidence="4">
    <location>
        <position position="459"/>
    </location>
    <ligand>
        <name>Zn(2+)</name>
        <dbReference type="ChEBI" id="CHEBI:29105"/>
    </ligand>
</feature>
<name>A0AAV4KH00_9ACTN</name>
<dbReference type="PANTHER" id="PTHR12670:SF1">
    <property type="entry name" value="NEUTRAL CERAMIDASE"/>
    <property type="match status" value="1"/>
</dbReference>
<dbReference type="InterPro" id="IPR006823">
    <property type="entry name" value="Ceramidase_alk"/>
</dbReference>
<dbReference type="InterPro" id="IPR006311">
    <property type="entry name" value="TAT_signal"/>
</dbReference>
<dbReference type="GO" id="GO:0046872">
    <property type="term" value="F:metal ion binding"/>
    <property type="evidence" value="ECO:0007669"/>
    <property type="project" value="UniProtKB-KW"/>
</dbReference>
<dbReference type="PANTHER" id="PTHR12670">
    <property type="entry name" value="CERAMIDASE"/>
    <property type="match status" value="1"/>
</dbReference>
<comment type="catalytic activity">
    <reaction evidence="5">
        <text>an N-acylsphing-4-enine + H2O = sphing-4-enine + a fatty acid</text>
        <dbReference type="Rhea" id="RHEA:20856"/>
        <dbReference type="ChEBI" id="CHEBI:15377"/>
        <dbReference type="ChEBI" id="CHEBI:28868"/>
        <dbReference type="ChEBI" id="CHEBI:52639"/>
        <dbReference type="ChEBI" id="CHEBI:57756"/>
        <dbReference type="EC" id="3.5.1.23"/>
    </reaction>
</comment>
<feature type="domain" description="Neutral/alkaline non-lysosomal ceramidase N-terminal" evidence="6">
    <location>
        <begin position="48"/>
        <end position="524"/>
    </location>
</feature>
<dbReference type="InterPro" id="IPR031331">
    <property type="entry name" value="NEUT/ALK_ceramidase_C"/>
</dbReference>
<dbReference type="GO" id="GO:0046514">
    <property type="term" value="P:ceramide catabolic process"/>
    <property type="evidence" value="ECO:0007669"/>
    <property type="project" value="InterPro"/>
</dbReference>
<organism evidence="8 9">
    <name type="scientific">Streptomyces cinereoruber</name>
    <dbReference type="NCBI Taxonomy" id="67260"/>
    <lineage>
        <taxon>Bacteria</taxon>
        <taxon>Bacillati</taxon>
        <taxon>Actinomycetota</taxon>
        <taxon>Actinomycetes</taxon>
        <taxon>Kitasatosporales</taxon>
        <taxon>Streptomycetaceae</taxon>
        <taxon>Streptomyces</taxon>
    </lineage>
</organism>
<evidence type="ECO:0000259" key="6">
    <source>
        <dbReference type="Pfam" id="PF04734"/>
    </source>
</evidence>
<dbReference type="InterPro" id="IPR038445">
    <property type="entry name" value="NCDase_C_sf"/>
</dbReference>
<feature type="domain" description="Neutral/alkaline non-lysosomal ceramidase C-terminal" evidence="7">
    <location>
        <begin position="526"/>
        <end position="687"/>
    </location>
</feature>
<dbReference type="GO" id="GO:0017040">
    <property type="term" value="F:N-acylsphingosine amidohydrolase activity"/>
    <property type="evidence" value="ECO:0007669"/>
    <property type="project" value="UniProtKB-UniRule"/>
</dbReference>
<evidence type="ECO:0000256" key="2">
    <source>
        <dbReference type="ARBA" id="ARBA00022801"/>
    </source>
</evidence>
<keyword evidence="4" id="KW-0479">Metal-binding</keyword>
<feature type="binding site" evidence="4">
    <location>
        <position position="140"/>
    </location>
    <ligand>
        <name>Zn(2+)</name>
        <dbReference type="ChEBI" id="CHEBI:29105"/>
    </ligand>
</feature>
<evidence type="ECO:0000256" key="1">
    <source>
        <dbReference type="ARBA" id="ARBA00009835"/>
    </source>
</evidence>
<evidence type="ECO:0000256" key="3">
    <source>
        <dbReference type="PIRSR" id="PIRSR606823-1"/>
    </source>
</evidence>
<keyword evidence="5" id="KW-0443">Lipid metabolism</keyword>
<dbReference type="Gene3D" id="2.60.40.2300">
    <property type="entry name" value="Neutral/alkaline non-lysosomal ceramidase, C-terminal domain"/>
    <property type="match status" value="1"/>
</dbReference>
<evidence type="ECO:0000313" key="8">
    <source>
        <dbReference type="EMBL" id="GGR11610.1"/>
    </source>
</evidence>
<keyword evidence="5" id="KW-0746">Sphingolipid metabolism</keyword>
<protein>
    <recommendedName>
        <fullName evidence="5">Neutral ceramidase</fullName>
        <ecNumber evidence="5">3.5.1.23</ecNumber>
    </recommendedName>
</protein>
<dbReference type="GO" id="GO:0016020">
    <property type="term" value="C:membrane"/>
    <property type="evidence" value="ECO:0007669"/>
    <property type="project" value="GOC"/>
</dbReference>
<comment type="caution">
    <text evidence="8">The sequence shown here is derived from an EMBL/GenBank/DDBJ whole genome shotgun (WGS) entry which is preliminary data.</text>
</comment>
<dbReference type="Pfam" id="PF04734">
    <property type="entry name" value="Ceramidase_alk"/>
    <property type="match status" value="1"/>
</dbReference>
<feature type="active site" description="Nucleophile" evidence="3">
    <location>
        <position position="300"/>
    </location>
</feature>
<keyword evidence="4" id="KW-0862">Zinc</keyword>
<accession>A0AAV4KH00</accession>
<feature type="binding site" evidence="4">
    <location>
        <position position="248"/>
    </location>
    <ligand>
        <name>Zn(2+)</name>
        <dbReference type="ChEBI" id="CHEBI:29105"/>
    </ligand>
</feature>
<sequence length="688" mass="72427">MLRTKAGHVETPAFTRRQGLQLMAAAAGGLAVGTGRAAAADAPAPYPYLVGRGIADVTGAAAESGMMGYSKPDQQTSGIHQRLRARAFVVADPASGNRVAWCCADQGILPFAVFRAVLARLATAYGTVYTEQNVSLSATHTHAGPGGCSHDLAYNLGTLGFQRQNFDAVVSGITEAIGAAHADLRPGTLTLGRGELTDASVNRSRAAFELNPQADKDVYPLGIDPVMTVLRFRQGAADVGAISWFPTHGTSMTNGNTLISGDNKGYASYVWEHDTAGVRHLDAAPGFVAAFPQTNAGDMSPNLNLSPGSGPTEDEFENTRIIGLRQSTAAQRIHASATIPVSGGVDSRLRYVDMSRVRVDGRYTPDGLVHHTSSGVIGLSTLAGSTEDGPGVPGLFEGTPSPLAPLLERVDAAVPAWLAAEQSPKTSVVPGGLLGATPDVLPLQLVKIGRLHLIGGPAEYTVVAGLRIRRAVAEELGVPLEDVLMQGYTNGYGQYVTTPEEYDGQQYEGASTLFGRYTAPAYQQEFAKLAASLRDGTALAPGDPPSVSALGTLNVQPGVVLDSPGLSRSYGQVLTDAAAGYGPGGRVTVVFVTGHPKNDLRRGGTFLEVQRLRGRDWVRHLDDGDWRTTYRWRRTAVLTGESTATITWDIAPDTPPGTYRIVHHGDAKNGLTGRVVPFTGVSRAFTVS</sequence>
<reference evidence="8 9" key="1">
    <citation type="journal article" date="2014" name="Int. J. Syst. Evol. Microbiol.">
        <title>Complete genome sequence of Corynebacterium casei LMG S-19264T (=DSM 44701T), isolated from a smear-ripened cheese.</title>
        <authorList>
            <consortium name="US DOE Joint Genome Institute (JGI-PGF)"/>
            <person name="Walter F."/>
            <person name="Albersmeier A."/>
            <person name="Kalinowski J."/>
            <person name="Ruckert C."/>
        </authorList>
    </citation>
    <scope>NUCLEOTIDE SEQUENCE [LARGE SCALE GENOMIC DNA]</scope>
    <source>
        <strain evidence="8 9">JCM 4205</strain>
    </source>
</reference>
<dbReference type="GO" id="GO:0046512">
    <property type="term" value="P:sphingosine biosynthetic process"/>
    <property type="evidence" value="ECO:0007669"/>
    <property type="project" value="TreeGrafter"/>
</dbReference>
<dbReference type="EMBL" id="BMSJ01000002">
    <property type="protein sequence ID" value="GGR11610.1"/>
    <property type="molecule type" value="Genomic_DNA"/>
</dbReference>
<dbReference type="EC" id="3.5.1.23" evidence="5"/>
<dbReference type="GO" id="GO:0005576">
    <property type="term" value="C:extracellular region"/>
    <property type="evidence" value="ECO:0007669"/>
    <property type="project" value="TreeGrafter"/>
</dbReference>
<evidence type="ECO:0000313" key="9">
    <source>
        <dbReference type="Proteomes" id="UP000642014"/>
    </source>
</evidence>
<dbReference type="AlphaFoldDB" id="A0AAV4KH00"/>
<evidence type="ECO:0000256" key="5">
    <source>
        <dbReference type="RuleBase" id="RU366019"/>
    </source>
</evidence>
<dbReference type="InterPro" id="IPR031329">
    <property type="entry name" value="NEUT/ALK_ceramidase_N"/>
</dbReference>
<comment type="cofactor">
    <cofactor evidence="4">
        <name>Zn(2+)</name>
        <dbReference type="ChEBI" id="CHEBI:29105"/>
    </cofactor>
    <text evidence="4">Binds 1 zinc ion per subunit.</text>
</comment>
<keyword evidence="2 5" id="KW-0378">Hydrolase</keyword>